<dbReference type="Pfam" id="PF04084">
    <property type="entry name" value="RecA-like_ORC2"/>
    <property type="match status" value="1"/>
</dbReference>
<feature type="compositionally biased region" description="Acidic residues" evidence="7">
    <location>
        <begin position="261"/>
        <end position="275"/>
    </location>
</feature>
<name>A0A9C6XUD0_FRAOC</name>
<dbReference type="GO" id="GO:0006260">
    <property type="term" value="P:DNA replication"/>
    <property type="evidence" value="ECO:0007669"/>
    <property type="project" value="UniProtKB-UniRule"/>
</dbReference>
<keyword evidence="5 6" id="KW-0539">Nucleus</keyword>
<proteinExistence type="inferred from homology"/>
<evidence type="ECO:0000313" key="11">
    <source>
        <dbReference type="RefSeq" id="XP_052131699.1"/>
    </source>
</evidence>
<feature type="domain" description="Origin recognition complex subunit 2 RecA-like" evidence="8">
    <location>
        <begin position="363"/>
        <end position="524"/>
    </location>
</feature>
<sequence length="655" mass="73178">MMDASPPSRTLRRRKVTVRFVEDANIMPTADEIRKQDGKENARRKTAEKIEIPASTSSAGRRKSLRQANNESSTMKDDILMKIEEEMLPEEFTEKLLKPSALLGDDDGPATVGFQTPRKRKSMVLKAQESASKYSSPCKPLENTTPCKTPRRGSEVVVNTPSRRVSIGGVIGATPSKGDGTPTKSALRKRETTCSTPKARVSLLMQDNSSQSLQKSQSAVDKTPGRLRLRTRNCIEKTIAEPESDDGDFSSDEESFKPSDDSSESCSDESMDEDDSPNKDVFKVENKKIQASSVPMASSSKVTRRAAKEEKDFEISTDAYFETQSAKQITSNNTLSQLKTPRLQQDMLLKLLDDVDSPHHEPISQLSNAHRSYVEQWLFSLWEGYNILLYGLGSKRHILHALQQDVLSNSNVLIVNGFFPGVTIKNVVDDILTEILDVKDIPANLLECVDMIEYIQSKKSSEPIYLLVNNMDGASFRNDRAQATFSHLAQMPKVHLIASIDHINAPLLWDQAKLRRFNFIWWDVTTFVAYVAETSYESSLLIQQSGALALSSLNSVFKSLIPNAKKVFLLIAKNQLDNAKNPSFSGISFHDLYWKCRSAFLASSDRVLRAQLTEFLDHHLLKGRRGTDGVETLMIPIESGILSQFLESQEQETAS</sequence>
<evidence type="ECO:0000256" key="6">
    <source>
        <dbReference type="RuleBase" id="RU368084"/>
    </source>
</evidence>
<reference evidence="11" key="1">
    <citation type="submission" date="2025-08" db="UniProtKB">
        <authorList>
            <consortium name="RefSeq"/>
        </authorList>
    </citation>
    <scope>IDENTIFICATION</scope>
    <source>
        <tissue evidence="11">Whole organism</tissue>
    </source>
</reference>
<feature type="compositionally biased region" description="Basic and acidic residues" evidence="7">
    <location>
        <begin position="31"/>
        <end position="51"/>
    </location>
</feature>
<evidence type="ECO:0000256" key="7">
    <source>
        <dbReference type="SAM" id="MobiDB-lite"/>
    </source>
</evidence>
<dbReference type="KEGG" id="foc:113208934"/>
<dbReference type="PANTHER" id="PTHR14052:SF0">
    <property type="entry name" value="ORIGIN RECOGNITION COMPLEX SUBUNIT 2"/>
    <property type="match status" value="1"/>
</dbReference>
<feature type="region of interest" description="Disordered" evidence="7">
    <location>
        <begin position="134"/>
        <end position="280"/>
    </location>
</feature>
<feature type="region of interest" description="Disordered" evidence="7">
    <location>
        <begin position="286"/>
        <end position="305"/>
    </location>
</feature>
<evidence type="ECO:0000256" key="2">
    <source>
        <dbReference type="ARBA" id="ARBA00007421"/>
    </source>
</evidence>
<dbReference type="AlphaFoldDB" id="A0A9C6XUD0"/>
<dbReference type="OrthoDB" id="20198at2759"/>
<feature type="compositionally biased region" description="Polar residues" evidence="7">
    <location>
        <begin position="205"/>
        <end position="220"/>
    </location>
</feature>
<feature type="region of interest" description="Disordered" evidence="7">
    <location>
        <begin position="28"/>
        <end position="77"/>
    </location>
</feature>
<evidence type="ECO:0000256" key="1">
    <source>
        <dbReference type="ARBA" id="ARBA00004123"/>
    </source>
</evidence>
<dbReference type="InterPro" id="IPR007220">
    <property type="entry name" value="ORC2"/>
</dbReference>
<evidence type="ECO:0000256" key="4">
    <source>
        <dbReference type="ARBA" id="ARBA00022705"/>
    </source>
</evidence>
<dbReference type="RefSeq" id="XP_052131699.1">
    <property type="nucleotide sequence ID" value="XM_052275739.1"/>
</dbReference>
<evidence type="ECO:0000256" key="3">
    <source>
        <dbReference type="ARBA" id="ARBA00019080"/>
    </source>
</evidence>
<protein>
    <recommendedName>
        <fullName evidence="3 6">Origin recognition complex subunit 2</fullName>
    </recommendedName>
</protein>
<dbReference type="PANTHER" id="PTHR14052">
    <property type="entry name" value="ORIGIN RECOGNITION COMPLEX SUBUNIT 2"/>
    <property type="match status" value="1"/>
</dbReference>
<organism evidence="10 11">
    <name type="scientific">Frankliniella occidentalis</name>
    <name type="common">Western flower thrips</name>
    <name type="synonym">Euthrips occidentalis</name>
    <dbReference type="NCBI Taxonomy" id="133901"/>
    <lineage>
        <taxon>Eukaryota</taxon>
        <taxon>Metazoa</taxon>
        <taxon>Ecdysozoa</taxon>
        <taxon>Arthropoda</taxon>
        <taxon>Hexapoda</taxon>
        <taxon>Insecta</taxon>
        <taxon>Pterygota</taxon>
        <taxon>Neoptera</taxon>
        <taxon>Paraneoptera</taxon>
        <taxon>Thysanoptera</taxon>
        <taxon>Terebrantia</taxon>
        <taxon>Thripoidea</taxon>
        <taxon>Thripidae</taxon>
        <taxon>Frankliniella</taxon>
    </lineage>
</organism>
<comment type="function">
    <text evidence="6">Component of the origin recognition complex (ORC) that binds origins of replication. DNA-binding is ATP-dependent. ORC is required to assemble the pre-replication complex necessary to initiate DNA replication.</text>
</comment>
<dbReference type="InterPro" id="IPR056773">
    <property type="entry name" value="WHD_ORC2"/>
</dbReference>
<accession>A0A9C6XUD0</accession>
<comment type="subunit">
    <text evidence="6">Component of the origin recognition complex (ORC).</text>
</comment>
<feature type="compositionally biased region" description="Acidic residues" evidence="7">
    <location>
        <begin position="242"/>
        <end position="253"/>
    </location>
</feature>
<comment type="subcellular location">
    <subcellularLocation>
        <location evidence="1 6">Nucleus</location>
    </subcellularLocation>
</comment>
<dbReference type="GO" id="GO:0005664">
    <property type="term" value="C:nuclear origin of replication recognition complex"/>
    <property type="evidence" value="ECO:0007669"/>
    <property type="project" value="UniProtKB-UniRule"/>
</dbReference>
<feature type="domain" description="Origin recognition complex subunit 2 winged-helix" evidence="9">
    <location>
        <begin position="580"/>
        <end position="638"/>
    </location>
</feature>
<gene>
    <name evidence="11" type="primary">LOC113208934</name>
</gene>
<comment type="similarity">
    <text evidence="2 6">Belongs to the ORC2 family.</text>
</comment>
<evidence type="ECO:0000259" key="9">
    <source>
        <dbReference type="Pfam" id="PF24882"/>
    </source>
</evidence>
<dbReference type="GO" id="GO:0003688">
    <property type="term" value="F:DNA replication origin binding"/>
    <property type="evidence" value="ECO:0007669"/>
    <property type="project" value="UniProtKB-UniRule"/>
</dbReference>
<dbReference type="GeneID" id="113208934"/>
<evidence type="ECO:0000313" key="10">
    <source>
        <dbReference type="Proteomes" id="UP000504606"/>
    </source>
</evidence>
<keyword evidence="10" id="KW-1185">Reference proteome</keyword>
<feature type="compositionally biased region" description="Polar residues" evidence="7">
    <location>
        <begin position="289"/>
        <end position="301"/>
    </location>
</feature>
<evidence type="ECO:0000259" key="8">
    <source>
        <dbReference type="Pfam" id="PF04084"/>
    </source>
</evidence>
<dbReference type="Proteomes" id="UP000504606">
    <property type="component" value="Unplaced"/>
</dbReference>
<dbReference type="Pfam" id="PF24882">
    <property type="entry name" value="WHD_ORC2"/>
    <property type="match status" value="1"/>
</dbReference>
<keyword evidence="4 6" id="KW-0235">DNA replication</keyword>
<dbReference type="CTD" id="4999"/>
<dbReference type="InterPro" id="IPR056772">
    <property type="entry name" value="RecA-like_ORC2"/>
</dbReference>
<evidence type="ECO:0000256" key="5">
    <source>
        <dbReference type="ARBA" id="ARBA00023242"/>
    </source>
</evidence>